<evidence type="ECO:0000313" key="5">
    <source>
        <dbReference type="Proteomes" id="UP001157911"/>
    </source>
</evidence>
<comment type="caution">
    <text evidence="4">The sequence shown here is derived from an EMBL/GenBank/DDBJ whole genome shotgun (WGS) entry which is preliminary data.</text>
</comment>
<evidence type="ECO:0000259" key="3">
    <source>
        <dbReference type="Pfam" id="PF08241"/>
    </source>
</evidence>
<reference evidence="4 5" key="1">
    <citation type="submission" date="2017-05" db="EMBL/GenBank/DDBJ databases">
        <authorList>
            <person name="Varghese N."/>
            <person name="Submissions S."/>
        </authorList>
    </citation>
    <scope>NUCLEOTIDE SEQUENCE [LARGE SCALE GENOMIC DNA]</scope>
    <source>
        <strain evidence="4 5">DSM 15522</strain>
    </source>
</reference>
<dbReference type="SUPFAM" id="SSF53335">
    <property type="entry name" value="S-adenosyl-L-methionine-dependent methyltransferases"/>
    <property type="match status" value="1"/>
</dbReference>
<dbReference type="PANTHER" id="PTHR13090:SF1">
    <property type="entry name" value="ARGININE-HYDROXYLASE NDUFAF5, MITOCHONDRIAL"/>
    <property type="match status" value="1"/>
</dbReference>
<evidence type="ECO:0000256" key="2">
    <source>
        <dbReference type="ARBA" id="ARBA00022679"/>
    </source>
</evidence>
<accession>A0ABY1N8V3</accession>
<dbReference type="InterPro" id="IPR050602">
    <property type="entry name" value="Malonyl-ACP_OMT"/>
</dbReference>
<protein>
    <submittedName>
        <fullName evidence="4">Malonyl-CoA O-methyltransferase</fullName>
    </submittedName>
</protein>
<proteinExistence type="predicted"/>
<dbReference type="CDD" id="cd02440">
    <property type="entry name" value="AdoMet_MTases"/>
    <property type="match status" value="1"/>
</dbReference>
<gene>
    <name evidence="4" type="ORF">SAMN06265339_0131</name>
</gene>
<dbReference type="PANTHER" id="PTHR13090">
    <property type="entry name" value="ARGININE-HYDROXYLASE NDUFAF5, MITOCHONDRIAL"/>
    <property type="match status" value="1"/>
</dbReference>
<dbReference type="InterPro" id="IPR029063">
    <property type="entry name" value="SAM-dependent_MTases_sf"/>
</dbReference>
<feature type="domain" description="Methyltransferase type 11" evidence="3">
    <location>
        <begin position="45"/>
        <end position="129"/>
    </location>
</feature>
<dbReference type="Gene3D" id="3.40.50.150">
    <property type="entry name" value="Vaccinia Virus protein VP39"/>
    <property type="match status" value="1"/>
</dbReference>
<keyword evidence="2" id="KW-0808">Transferase</keyword>
<keyword evidence="1" id="KW-0489">Methyltransferase</keyword>
<keyword evidence="5" id="KW-1185">Reference proteome</keyword>
<evidence type="ECO:0000313" key="4">
    <source>
        <dbReference type="EMBL" id="SMP03594.1"/>
    </source>
</evidence>
<organism evidence="4 5">
    <name type="scientific">Desulfurobacterium pacificum</name>
    <dbReference type="NCBI Taxonomy" id="240166"/>
    <lineage>
        <taxon>Bacteria</taxon>
        <taxon>Pseudomonadati</taxon>
        <taxon>Aquificota</taxon>
        <taxon>Aquificia</taxon>
        <taxon>Desulfurobacteriales</taxon>
        <taxon>Desulfurobacteriaceae</taxon>
        <taxon>Desulfurobacterium</taxon>
    </lineage>
</organism>
<dbReference type="Pfam" id="PF08241">
    <property type="entry name" value="Methyltransf_11"/>
    <property type="match status" value="1"/>
</dbReference>
<dbReference type="RefSeq" id="WP_283399642.1">
    <property type="nucleotide sequence ID" value="NZ_FXUB01000001.1"/>
</dbReference>
<evidence type="ECO:0000256" key="1">
    <source>
        <dbReference type="ARBA" id="ARBA00022603"/>
    </source>
</evidence>
<dbReference type="InterPro" id="IPR013216">
    <property type="entry name" value="Methyltransf_11"/>
</dbReference>
<dbReference type="Proteomes" id="UP001157911">
    <property type="component" value="Unassembled WGS sequence"/>
</dbReference>
<sequence>MQRKIVRRNFSKAAAEYNRYAVIQTEVFKEILKRLDLIKNPHPLLDLGCGTAEGMKGYPQSFGIDISFDMCKKAKENLSFTVCAEGEKLPFKNESFKAVISSFSLQWMEVERAIREAHRVLKKDGILILAVPVKGSLEELFNAWQKAFLETKGKKDILFQFPDENKIFETVKENFEIVEAGRKEYILFPERVEEAVKFVTKIGAKNPHRPPLPLKSTVKRFKELFSQNCVIKYKVLFLTAKKV</sequence>
<dbReference type="EMBL" id="FXUB01000001">
    <property type="protein sequence ID" value="SMP03594.1"/>
    <property type="molecule type" value="Genomic_DNA"/>
</dbReference>
<name>A0ABY1N8V3_9BACT</name>